<dbReference type="EMBL" id="JAEUBE010000055">
    <property type="protein sequence ID" value="KAH3671596.1"/>
    <property type="molecule type" value="Genomic_DNA"/>
</dbReference>
<dbReference type="Proteomes" id="UP000769157">
    <property type="component" value="Unassembled WGS sequence"/>
</dbReference>
<accession>A0A9P8TA75</accession>
<protein>
    <submittedName>
        <fullName evidence="1">Uncharacterized protein</fullName>
    </submittedName>
</protein>
<evidence type="ECO:0000313" key="2">
    <source>
        <dbReference type="Proteomes" id="UP000769157"/>
    </source>
</evidence>
<gene>
    <name evidence="1" type="ORF">OGAPHI_000299</name>
</gene>
<reference evidence="1" key="1">
    <citation type="journal article" date="2021" name="Open Biol.">
        <title>Shared evolutionary footprints suggest mitochondrial oxidative damage underlies multiple complex I losses in fungi.</title>
        <authorList>
            <person name="Schikora-Tamarit M.A."/>
            <person name="Marcet-Houben M."/>
            <person name="Nosek J."/>
            <person name="Gabaldon T."/>
        </authorList>
    </citation>
    <scope>NUCLEOTIDE SEQUENCE</scope>
    <source>
        <strain evidence="1">CBS6075</strain>
    </source>
</reference>
<sequence length="111" mass="12670">MTKSLRTVQISLNVDLPILNPMYPNASEYDDACFVTETINTGVSSSDTIVEIDTRSNRDLITTTESRFPLIGLMYRTSTYNDVTAKEHQNVDVFGSICCFDLDIFIFWWQV</sequence>
<dbReference type="AlphaFoldDB" id="A0A9P8TA75"/>
<proteinExistence type="predicted"/>
<evidence type="ECO:0000313" key="1">
    <source>
        <dbReference type="EMBL" id="KAH3671596.1"/>
    </source>
</evidence>
<organism evidence="1 2">
    <name type="scientific">Ogataea philodendri</name>
    <dbReference type="NCBI Taxonomy" id="1378263"/>
    <lineage>
        <taxon>Eukaryota</taxon>
        <taxon>Fungi</taxon>
        <taxon>Dikarya</taxon>
        <taxon>Ascomycota</taxon>
        <taxon>Saccharomycotina</taxon>
        <taxon>Pichiomycetes</taxon>
        <taxon>Pichiales</taxon>
        <taxon>Pichiaceae</taxon>
        <taxon>Ogataea</taxon>
    </lineage>
</organism>
<reference evidence="1" key="2">
    <citation type="submission" date="2021-01" db="EMBL/GenBank/DDBJ databases">
        <authorList>
            <person name="Schikora-Tamarit M.A."/>
        </authorList>
    </citation>
    <scope>NUCLEOTIDE SEQUENCE</scope>
    <source>
        <strain evidence="1">CBS6075</strain>
    </source>
</reference>
<keyword evidence="2" id="KW-1185">Reference proteome</keyword>
<name>A0A9P8TA75_9ASCO</name>
<comment type="caution">
    <text evidence="1">The sequence shown here is derived from an EMBL/GenBank/DDBJ whole genome shotgun (WGS) entry which is preliminary data.</text>
</comment>
<dbReference type="GeneID" id="70232267"/>
<dbReference type="RefSeq" id="XP_046064772.1">
    <property type="nucleotide sequence ID" value="XM_046203940.1"/>
</dbReference>